<dbReference type="GO" id="GO:0008270">
    <property type="term" value="F:zinc ion binding"/>
    <property type="evidence" value="ECO:0007669"/>
    <property type="project" value="UniProtKB-KW"/>
</dbReference>
<dbReference type="AlphaFoldDB" id="A0A915PR52"/>
<organism evidence="11 12">
    <name type="scientific">Setaria digitata</name>
    <dbReference type="NCBI Taxonomy" id="48799"/>
    <lineage>
        <taxon>Eukaryota</taxon>
        <taxon>Metazoa</taxon>
        <taxon>Ecdysozoa</taxon>
        <taxon>Nematoda</taxon>
        <taxon>Chromadorea</taxon>
        <taxon>Rhabditida</taxon>
        <taxon>Spirurina</taxon>
        <taxon>Spiruromorpha</taxon>
        <taxon>Filarioidea</taxon>
        <taxon>Setariidae</taxon>
        <taxon>Setaria</taxon>
    </lineage>
</organism>
<evidence type="ECO:0000313" key="12">
    <source>
        <dbReference type="WBParaSite" id="sdigi.contig20.g1722.t1"/>
    </source>
</evidence>
<dbReference type="InterPro" id="IPR013087">
    <property type="entry name" value="Znf_C2H2_type"/>
</dbReference>
<dbReference type="FunFam" id="3.30.160.60:FF:000043">
    <property type="entry name" value="Scratch family zinc finger 2"/>
    <property type="match status" value="1"/>
</dbReference>
<evidence type="ECO:0000256" key="2">
    <source>
        <dbReference type="ARBA" id="ARBA00022723"/>
    </source>
</evidence>
<feature type="domain" description="C2H2-type" evidence="10">
    <location>
        <begin position="279"/>
        <end position="306"/>
    </location>
</feature>
<dbReference type="PANTHER" id="PTHR24388:SF38">
    <property type="entry name" value="PROTEIN SNAIL"/>
    <property type="match status" value="1"/>
</dbReference>
<keyword evidence="2" id="KW-0479">Metal-binding</keyword>
<keyword evidence="5" id="KW-0862">Zinc</keyword>
<comment type="subcellular location">
    <subcellularLocation>
        <location evidence="1">Nucleus</location>
    </subcellularLocation>
</comment>
<keyword evidence="4 9" id="KW-0863">Zinc-finger</keyword>
<evidence type="ECO:0000256" key="1">
    <source>
        <dbReference type="ARBA" id="ARBA00004123"/>
    </source>
</evidence>
<reference evidence="12" key="1">
    <citation type="submission" date="2022-11" db="UniProtKB">
        <authorList>
            <consortium name="WormBaseParasite"/>
        </authorList>
    </citation>
    <scope>IDENTIFICATION</scope>
</reference>
<dbReference type="WBParaSite" id="sdigi.contig20.g1722.t1">
    <property type="protein sequence ID" value="sdigi.contig20.g1722.t1"/>
    <property type="gene ID" value="sdigi.contig20.g1722"/>
</dbReference>
<keyword evidence="7" id="KW-0539">Nucleus</keyword>
<dbReference type="Pfam" id="PF00096">
    <property type="entry name" value="zf-C2H2"/>
    <property type="match status" value="4"/>
</dbReference>
<evidence type="ECO:0000256" key="3">
    <source>
        <dbReference type="ARBA" id="ARBA00022737"/>
    </source>
</evidence>
<dbReference type="SMART" id="SM00355">
    <property type="entry name" value="ZnF_C2H2"/>
    <property type="match status" value="4"/>
</dbReference>
<evidence type="ECO:0000256" key="5">
    <source>
        <dbReference type="ARBA" id="ARBA00022833"/>
    </source>
</evidence>
<evidence type="ECO:0000256" key="9">
    <source>
        <dbReference type="PROSITE-ProRule" id="PRU00042"/>
    </source>
</evidence>
<dbReference type="GO" id="GO:0005634">
    <property type="term" value="C:nucleus"/>
    <property type="evidence" value="ECO:0007669"/>
    <property type="project" value="UniProtKB-SubCell"/>
</dbReference>
<dbReference type="Proteomes" id="UP000887581">
    <property type="component" value="Unplaced"/>
</dbReference>
<dbReference type="PROSITE" id="PS50157">
    <property type="entry name" value="ZINC_FINGER_C2H2_2"/>
    <property type="match status" value="3"/>
</dbReference>
<dbReference type="PANTHER" id="PTHR24388">
    <property type="entry name" value="ZINC FINGER PROTEIN"/>
    <property type="match status" value="1"/>
</dbReference>
<dbReference type="InterPro" id="IPR050527">
    <property type="entry name" value="Snail/Krueppel_Znf"/>
</dbReference>
<protein>
    <submittedName>
        <fullName evidence="12">C2H2-type domain-containing protein</fullName>
    </submittedName>
</protein>
<dbReference type="InterPro" id="IPR036236">
    <property type="entry name" value="Znf_C2H2_sf"/>
</dbReference>
<evidence type="ECO:0000256" key="4">
    <source>
        <dbReference type="ARBA" id="ARBA00022771"/>
    </source>
</evidence>
<evidence type="ECO:0000259" key="10">
    <source>
        <dbReference type="PROSITE" id="PS50157"/>
    </source>
</evidence>
<evidence type="ECO:0000313" key="11">
    <source>
        <dbReference type="Proteomes" id="UP000887581"/>
    </source>
</evidence>
<sequence length="344" mass="38001">MSNWSSPATTEATFLREWYSSLRLHTASVMKQESRNQVSASAPSMISSNDAGSGSKLLTPCLLSHLAIPVFSQPSIELPKSALAKRISADIYNLAPRFNTHLQNDLCRIPVDNQALPLLSNASNYEGCSARNKKKTKNCKVDAFSIESLLGRTNSSTIPINTKLSESSFAKIELSSSSIQNCEGGTTRYTLDALQSTDGRSKRKKGFSSDREISTVDLSSRLICNQCGKSYATTSNLSRHKQTHRPLDSPYAKQCPNCDRVYVSMPALSMHMLTHKAAHKCTQCGKTFSRPWLLQGHMRAHTGIKKYECPGCGKLFALKSYLNKHIELVCPIQRPLRSRHVASS</sequence>
<evidence type="ECO:0000256" key="8">
    <source>
        <dbReference type="ARBA" id="ARBA00037948"/>
    </source>
</evidence>
<dbReference type="PROSITE" id="PS00028">
    <property type="entry name" value="ZINC_FINGER_C2H2_1"/>
    <property type="match status" value="2"/>
</dbReference>
<proteinExistence type="inferred from homology"/>
<accession>A0A915PR52</accession>
<dbReference type="GO" id="GO:0000981">
    <property type="term" value="F:DNA-binding transcription factor activity, RNA polymerase II-specific"/>
    <property type="evidence" value="ECO:0007669"/>
    <property type="project" value="TreeGrafter"/>
</dbReference>
<comment type="similarity">
    <text evidence="8">Belongs to the snail C2H2-type zinc-finger protein family.</text>
</comment>
<dbReference type="SUPFAM" id="SSF57667">
    <property type="entry name" value="beta-beta-alpha zinc fingers"/>
    <property type="match status" value="2"/>
</dbReference>
<feature type="domain" description="C2H2-type" evidence="10">
    <location>
        <begin position="222"/>
        <end position="249"/>
    </location>
</feature>
<keyword evidence="11" id="KW-1185">Reference proteome</keyword>
<evidence type="ECO:0000256" key="6">
    <source>
        <dbReference type="ARBA" id="ARBA00023125"/>
    </source>
</evidence>
<keyword evidence="3" id="KW-0677">Repeat</keyword>
<keyword evidence="6" id="KW-0238">DNA-binding</keyword>
<dbReference type="FunFam" id="3.30.160.60:FF:000446">
    <property type="entry name" value="Zinc finger protein"/>
    <property type="match status" value="1"/>
</dbReference>
<feature type="domain" description="C2H2-type" evidence="10">
    <location>
        <begin position="307"/>
        <end position="335"/>
    </location>
</feature>
<dbReference type="GO" id="GO:0000978">
    <property type="term" value="F:RNA polymerase II cis-regulatory region sequence-specific DNA binding"/>
    <property type="evidence" value="ECO:0007669"/>
    <property type="project" value="TreeGrafter"/>
</dbReference>
<dbReference type="Gene3D" id="3.30.160.60">
    <property type="entry name" value="Classic Zinc Finger"/>
    <property type="match status" value="3"/>
</dbReference>
<dbReference type="GO" id="GO:0000122">
    <property type="term" value="P:negative regulation of transcription by RNA polymerase II"/>
    <property type="evidence" value="ECO:0007669"/>
    <property type="project" value="UniProtKB-ARBA"/>
</dbReference>
<evidence type="ECO:0000256" key="7">
    <source>
        <dbReference type="ARBA" id="ARBA00023242"/>
    </source>
</evidence>
<name>A0A915PR52_9BILA</name>